<comment type="catalytic activity">
    <reaction evidence="1">
        <text>ATP + protein L-histidine = ADP + protein N-phospho-L-histidine.</text>
        <dbReference type="EC" id="2.7.13.3"/>
    </reaction>
</comment>
<dbReference type="STRING" id="512399.A8709_27510"/>
<evidence type="ECO:0000256" key="11">
    <source>
        <dbReference type="SAM" id="Phobius"/>
    </source>
</evidence>
<dbReference type="RefSeq" id="WP_065855165.1">
    <property type="nucleotide sequence ID" value="NZ_LYPC01000027.1"/>
</dbReference>
<dbReference type="Gene3D" id="6.10.340.10">
    <property type="match status" value="1"/>
</dbReference>
<feature type="coiled-coil region" evidence="10">
    <location>
        <begin position="338"/>
        <end position="368"/>
    </location>
</feature>
<evidence type="ECO:0000256" key="7">
    <source>
        <dbReference type="ARBA" id="ARBA00022777"/>
    </source>
</evidence>
<comment type="caution">
    <text evidence="13">The sequence shown here is derived from an EMBL/GenBank/DDBJ whole genome shotgun (WGS) entry which is preliminary data.</text>
</comment>
<evidence type="ECO:0000256" key="2">
    <source>
        <dbReference type="ARBA" id="ARBA00004651"/>
    </source>
</evidence>
<evidence type="ECO:0000256" key="8">
    <source>
        <dbReference type="ARBA" id="ARBA00023012"/>
    </source>
</evidence>
<keyword evidence="14" id="KW-1185">Reference proteome</keyword>
<keyword evidence="9 11" id="KW-0472">Membrane</keyword>
<dbReference type="Pfam" id="PF06580">
    <property type="entry name" value="His_kinase"/>
    <property type="match status" value="1"/>
</dbReference>
<sequence length="581" mass="66672">MSALLAYVGKRSQLRVLLYLLLAITLPLLLTLYLYNQQFTANLEQETKRSAEQQHDHIIQGWQQEFRHIAEMAHRNAKDYGMISLAKLKDTTSQEAKTLNDYANNLLSEQTFQNRYVEQICLTIQASNRTLCAHSSDEAGALDTHVRAANQRFEPLGVESNRDNVYLMTYSESLLDKGNTQELGRVTIWFNLNTLWKVVSVKNSAQAYVFMDPDQRVVYRNGVFTGGLAPVQSASNSLSADRTTVQSVKQVDMNTQTPWISFFEAPMPRLNETFPHYRMWLLTLFALVFMLCIGGILLFITYVTQPLHELKALMNRAERGDLRAYWTSKASKEWTHIGESYNQMLNRLEDLIKQVKREESLKKEAEMEALHYQLNPHFLYNTLNTIKWVAKIHKTPQISEVVSSLVRLLQASLGKKGDFITLRDEIGLTHDYMEIQKFRYGDRIQLETQVDELTLGCLVPRMLLQPLVENAIIHGIGPAKREGMITIRTWLDRDLLFCQVEDNGVGMPLEEGNFGGETMDAEGKTTKVDHMLKERMSGIGIRHIREKIKLIYGPEFKLHIRSKPGEGTTIRMFLPIHQGEE</sequence>
<evidence type="ECO:0000259" key="12">
    <source>
        <dbReference type="PROSITE" id="PS50885"/>
    </source>
</evidence>
<feature type="transmembrane region" description="Helical" evidence="11">
    <location>
        <begin position="279"/>
        <end position="303"/>
    </location>
</feature>
<dbReference type="InterPro" id="IPR003660">
    <property type="entry name" value="HAMP_dom"/>
</dbReference>
<evidence type="ECO:0000313" key="14">
    <source>
        <dbReference type="Proteomes" id="UP000093309"/>
    </source>
</evidence>
<dbReference type="Gene3D" id="3.30.565.10">
    <property type="entry name" value="Histidine kinase-like ATPase, C-terminal domain"/>
    <property type="match status" value="1"/>
</dbReference>
<dbReference type="InterPro" id="IPR050640">
    <property type="entry name" value="Bact_2-comp_sensor_kinase"/>
</dbReference>
<gene>
    <name evidence="13" type="ORF">A8709_27510</name>
</gene>
<keyword evidence="11" id="KW-1133">Transmembrane helix</keyword>
<accession>A0A1C0ZU42</accession>
<feature type="domain" description="HAMP" evidence="12">
    <location>
        <begin position="301"/>
        <end position="353"/>
    </location>
</feature>
<protein>
    <recommendedName>
        <fullName evidence="3">histidine kinase</fullName>
        <ecNumber evidence="3">2.7.13.3</ecNumber>
    </recommendedName>
</protein>
<dbReference type="Pfam" id="PF02518">
    <property type="entry name" value="HATPase_c"/>
    <property type="match status" value="1"/>
</dbReference>
<evidence type="ECO:0000256" key="3">
    <source>
        <dbReference type="ARBA" id="ARBA00012438"/>
    </source>
</evidence>
<keyword evidence="11" id="KW-0812">Transmembrane</keyword>
<dbReference type="OrthoDB" id="9776552at2"/>
<dbReference type="EC" id="2.7.13.3" evidence="3"/>
<dbReference type="SUPFAM" id="SSF55874">
    <property type="entry name" value="ATPase domain of HSP90 chaperone/DNA topoisomerase II/histidine kinase"/>
    <property type="match status" value="1"/>
</dbReference>
<keyword evidence="7" id="KW-0418">Kinase</keyword>
<keyword evidence="8" id="KW-0902">Two-component regulatory system</keyword>
<keyword evidence="4" id="KW-1003">Cell membrane</keyword>
<evidence type="ECO:0000256" key="4">
    <source>
        <dbReference type="ARBA" id="ARBA00022475"/>
    </source>
</evidence>
<dbReference type="PROSITE" id="PS50885">
    <property type="entry name" value="HAMP"/>
    <property type="match status" value="1"/>
</dbReference>
<organism evidence="13 14">
    <name type="scientific">Paenibacillus pectinilyticus</name>
    <dbReference type="NCBI Taxonomy" id="512399"/>
    <lineage>
        <taxon>Bacteria</taxon>
        <taxon>Bacillati</taxon>
        <taxon>Bacillota</taxon>
        <taxon>Bacilli</taxon>
        <taxon>Bacillales</taxon>
        <taxon>Paenibacillaceae</taxon>
        <taxon>Paenibacillus</taxon>
    </lineage>
</organism>
<dbReference type="AlphaFoldDB" id="A0A1C0ZU42"/>
<keyword evidence="10" id="KW-0175">Coiled coil</keyword>
<evidence type="ECO:0000256" key="5">
    <source>
        <dbReference type="ARBA" id="ARBA00022553"/>
    </source>
</evidence>
<dbReference type="Proteomes" id="UP000093309">
    <property type="component" value="Unassembled WGS sequence"/>
</dbReference>
<dbReference type="EMBL" id="LYPC01000027">
    <property type="protein sequence ID" value="OCT11629.1"/>
    <property type="molecule type" value="Genomic_DNA"/>
</dbReference>
<dbReference type="InterPro" id="IPR036890">
    <property type="entry name" value="HATPase_C_sf"/>
</dbReference>
<proteinExistence type="predicted"/>
<dbReference type="InterPro" id="IPR010559">
    <property type="entry name" value="Sig_transdc_His_kin_internal"/>
</dbReference>
<evidence type="ECO:0000256" key="10">
    <source>
        <dbReference type="SAM" id="Coils"/>
    </source>
</evidence>
<dbReference type="PRINTS" id="PR00344">
    <property type="entry name" value="BCTRLSENSOR"/>
</dbReference>
<evidence type="ECO:0000256" key="1">
    <source>
        <dbReference type="ARBA" id="ARBA00000085"/>
    </source>
</evidence>
<evidence type="ECO:0000256" key="9">
    <source>
        <dbReference type="ARBA" id="ARBA00023136"/>
    </source>
</evidence>
<dbReference type="InterPro" id="IPR004358">
    <property type="entry name" value="Sig_transdc_His_kin-like_C"/>
</dbReference>
<comment type="subcellular location">
    <subcellularLocation>
        <location evidence="2">Cell membrane</location>
        <topology evidence="2">Multi-pass membrane protein</topology>
    </subcellularLocation>
</comment>
<dbReference type="InterPro" id="IPR003594">
    <property type="entry name" value="HATPase_dom"/>
</dbReference>
<dbReference type="SUPFAM" id="SSF158472">
    <property type="entry name" value="HAMP domain-like"/>
    <property type="match status" value="1"/>
</dbReference>
<dbReference type="PANTHER" id="PTHR34220">
    <property type="entry name" value="SENSOR HISTIDINE KINASE YPDA"/>
    <property type="match status" value="1"/>
</dbReference>
<keyword evidence="5" id="KW-0597">Phosphoprotein</keyword>
<reference evidence="14" key="1">
    <citation type="submission" date="2016-05" db="EMBL/GenBank/DDBJ databases">
        <title>Paenibacillus oryzae. sp. nov., isolated from the rice root.</title>
        <authorList>
            <person name="Zhang J."/>
            <person name="Zhang X."/>
        </authorList>
    </citation>
    <scope>NUCLEOTIDE SEQUENCE [LARGE SCALE GENOMIC DNA]</scope>
    <source>
        <strain evidence="14">KCTC13222</strain>
    </source>
</reference>
<dbReference type="PANTHER" id="PTHR34220:SF7">
    <property type="entry name" value="SENSOR HISTIDINE KINASE YPDA"/>
    <property type="match status" value="1"/>
</dbReference>
<feature type="transmembrane region" description="Helical" evidence="11">
    <location>
        <begin position="16"/>
        <end position="35"/>
    </location>
</feature>
<dbReference type="GO" id="GO:0005886">
    <property type="term" value="C:plasma membrane"/>
    <property type="evidence" value="ECO:0007669"/>
    <property type="project" value="UniProtKB-SubCell"/>
</dbReference>
<name>A0A1C0ZU42_9BACL</name>
<evidence type="ECO:0000313" key="13">
    <source>
        <dbReference type="EMBL" id="OCT11629.1"/>
    </source>
</evidence>
<dbReference type="GO" id="GO:0000155">
    <property type="term" value="F:phosphorelay sensor kinase activity"/>
    <property type="evidence" value="ECO:0007669"/>
    <property type="project" value="InterPro"/>
</dbReference>
<keyword evidence="6" id="KW-0808">Transferase</keyword>
<evidence type="ECO:0000256" key="6">
    <source>
        <dbReference type="ARBA" id="ARBA00022679"/>
    </source>
</evidence>